<dbReference type="Proteomes" id="UP000265040">
    <property type="component" value="Chromosome 17"/>
</dbReference>
<feature type="chain" id="PRO_5031243004" description="GYF domain-containing protein" evidence="3">
    <location>
        <begin position="22"/>
        <end position="1184"/>
    </location>
</feature>
<dbReference type="SUPFAM" id="SSF55277">
    <property type="entry name" value="GYF domain"/>
    <property type="match status" value="1"/>
</dbReference>
<feature type="compositionally biased region" description="Acidic residues" evidence="2">
    <location>
        <begin position="336"/>
        <end position="348"/>
    </location>
</feature>
<dbReference type="GO" id="GO:1990635">
    <property type="term" value="C:proximal dendrite"/>
    <property type="evidence" value="ECO:0007669"/>
    <property type="project" value="TreeGrafter"/>
</dbReference>
<dbReference type="GO" id="GO:0048009">
    <property type="term" value="P:insulin-like growth factor receptor signaling pathway"/>
    <property type="evidence" value="ECO:0007669"/>
    <property type="project" value="TreeGrafter"/>
</dbReference>
<feature type="region of interest" description="Disordered" evidence="2">
    <location>
        <begin position="322"/>
        <end position="377"/>
    </location>
</feature>
<dbReference type="PROSITE" id="PS50829">
    <property type="entry name" value="GYF"/>
    <property type="match status" value="1"/>
</dbReference>
<reference evidence="5" key="1">
    <citation type="submission" date="2021-04" db="EMBL/GenBank/DDBJ databases">
        <authorList>
            <consortium name="Wellcome Sanger Institute Data Sharing"/>
        </authorList>
    </citation>
    <scope>NUCLEOTIDE SEQUENCE [LARGE SCALE GENOMIC DNA]</scope>
</reference>
<dbReference type="SMART" id="SM00444">
    <property type="entry name" value="GYF"/>
    <property type="match status" value="1"/>
</dbReference>
<dbReference type="GO" id="GO:0031982">
    <property type="term" value="C:vesicle"/>
    <property type="evidence" value="ECO:0007669"/>
    <property type="project" value="TreeGrafter"/>
</dbReference>
<evidence type="ECO:0000256" key="3">
    <source>
        <dbReference type="SAM" id="SignalP"/>
    </source>
</evidence>
<feature type="region of interest" description="Disordered" evidence="2">
    <location>
        <begin position="808"/>
        <end position="831"/>
    </location>
</feature>
<reference evidence="5" key="2">
    <citation type="submission" date="2025-08" db="UniProtKB">
        <authorList>
            <consortium name="Ensembl"/>
        </authorList>
    </citation>
    <scope>IDENTIFICATION</scope>
</reference>
<feature type="region of interest" description="Disordered" evidence="2">
    <location>
        <begin position="1094"/>
        <end position="1157"/>
    </location>
</feature>
<feature type="compositionally biased region" description="Polar residues" evidence="2">
    <location>
        <begin position="814"/>
        <end position="831"/>
    </location>
</feature>
<feature type="compositionally biased region" description="Basic and acidic residues" evidence="2">
    <location>
        <begin position="722"/>
        <end position="754"/>
    </location>
</feature>
<feature type="compositionally biased region" description="Basic and acidic residues" evidence="2">
    <location>
        <begin position="252"/>
        <end position="274"/>
    </location>
</feature>
<feature type="signal peptide" evidence="3">
    <location>
        <begin position="1"/>
        <end position="21"/>
    </location>
</feature>
<feature type="compositionally biased region" description="Low complexity" evidence="2">
    <location>
        <begin position="757"/>
        <end position="770"/>
    </location>
</feature>
<dbReference type="PANTHER" id="PTHR14445">
    <property type="entry name" value="GRB10 INTERACTING GYF PROTEIN"/>
    <property type="match status" value="1"/>
</dbReference>
<feature type="compositionally biased region" description="Polar residues" evidence="2">
    <location>
        <begin position="610"/>
        <end position="630"/>
    </location>
</feature>
<dbReference type="PANTHER" id="PTHR14445:SF38">
    <property type="entry name" value="GRB10-INTERACTING GYF PROTEIN 2"/>
    <property type="match status" value="1"/>
</dbReference>
<dbReference type="CDD" id="cd00072">
    <property type="entry name" value="GYF"/>
    <property type="match status" value="1"/>
</dbReference>
<feature type="compositionally biased region" description="Basic residues" evidence="2">
    <location>
        <begin position="704"/>
        <end position="721"/>
    </location>
</feature>
<feature type="region of interest" description="Disordered" evidence="2">
    <location>
        <begin position="610"/>
        <end position="634"/>
    </location>
</feature>
<dbReference type="AlphaFoldDB" id="A0A7N6AWU3"/>
<sequence length="1184" mass="134754">MSPLPLAILLLVSFFLCRLRALSGGGGGSGGSSNAVVSPPLSPAMPKYKLAEYRYGREEMLALYVKDNKIPIDLHDKEFLPILQEEPLPPLALVSFTEEEQRNFSMSVNSAAVLRLTGRGGGPIAGAPRGRSTSRGRGRGRGDGGFYQRSFDDVEGFGRGGREMHRSQSWEERGDRRFEKPGRKEPVRGNYEDGGAGLPRKHDFTRSESENWRTSRDDQNGEDDEGGWRLAGSRRDSDRWCPPSPDGPRSAGWREHPDQRRRFPFDAREDERGYRRPRSGSGSLEDERDSLPEWCLEDADEEAGTFDSSGAFLSLKKASKEPILEEAELDFRPLEECEEGLEEEEDSQPNETKETEAEAKREVDRKGQSIISAPSPSIQLPLQKPMEVPVAMNNPLPFPSNVLAPIGRPTTVSHDTDEDEGLKHFEQEAEKMVAYLQDGVVDDDRLAAKTSEKPKPAGLPLTHEAALKWFYKDPQGEMQGPFSNHEMTEWFQAGYFTMSLLVKRGCDEVFQPLGEIMKIWGRVPFTPGPAPPPLQVCVCTMQPVSLFITRQQQYAQALAQQKAAVLSSAPLQQQQQHQQQINLLQQQYQALKIRASESLLPPVTRSLSVPDSGSVWEMQNPSSQASSWDGNSVWDLPIDSMAQAPTIEQMQQLEKAKTAKMELERREAEMRAKREEEERKRLEALRARQEEERKRLEEEERARVGKKKKRRDWRGGGKKRRERNEKNTFQEEERRKQEELEALRRREEEKRAEEEAAAAAVAAALAQQQQEEQKRREQEAQRQQELLRQRQQQQEALRRLQQQQQQQQLAQMKLPSSSKWGQQSTNAVNQTQNALSLAEIQKVEEERERQTREEQRRQQQELLKLQQQQALQQAQHPQSKLSGWGNVAKQPVITKSLLEIQREEAQQMKQRKEQQPQQHHHPIVTQQTRAQNRTTSLSNSVWGSVNTSTNWGSESSSIWGDTHNSNMGFWDEAVKEAVQQPPQTRKGNTQKNNKGNANLSNSLSGRANKKVEEEEKLLKLFQGVNKSQQDTFMQWCEQTLHTLNTANNLDVPTFASFLKEVDSPYEVHDYVRAYLGDTPEAKDFAKQFLERRAKQNGNQQKQVPQNQQQALKQQQDSVWGGTGSSSLYQSNHTSGQQQRFETVTSGKKKKKQKMVRADPSLLGFSVNASSERLNMGEIETLEDF</sequence>
<evidence type="ECO:0000313" key="6">
    <source>
        <dbReference type="Proteomes" id="UP000265040"/>
    </source>
</evidence>
<feature type="compositionally biased region" description="Basic and acidic residues" evidence="2">
    <location>
        <begin position="771"/>
        <end position="785"/>
    </location>
</feature>
<feature type="domain" description="GYF" evidence="4">
    <location>
        <begin position="466"/>
        <end position="514"/>
    </location>
</feature>
<dbReference type="Gene3D" id="3.30.1490.40">
    <property type="match status" value="1"/>
</dbReference>
<feature type="compositionally biased region" description="Basic and acidic residues" evidence="2">
    <location>
        <begin position="654"/>
        <end position="703"/>
    </location>
</feature>
<feature type="compositionally biased region" description="Basic and acidic residues" evidence="2">
    <location>
        <begin position="160"/>
        <end position="191"/>
    </location>
</feature>
<dbReference type="InterPro" id="IPR003169">
    <property type="entry name" value="GYF"/>
</dbReference>
<dbReference type="Ensembl" id="ENSATET00000066082.2">
    <property type="protein sequence ID" value="ENSATEP00000054523.1"/>
    <property type="gene ID" value="ENSATEG00000010888.3"/>
</dbReference>
<organism evidence="5 6">
    <name type="scientific">Anabas testudineus</name>
    <name type="common">Climbing perch</name>
    <name type="synonym">Anthias testudineus</name>
    <dbReference type="NCBI Taxonomy" id="64144"/>
    <lineage>
        <taxon>Eukaryota</taxon>
        <taxon>Metazoa</taxon>
        <taxon>Chordata</taxon>
        <taxon>Craniata</taxon>
        <taxon>Vertebrata</taxon>
        <taxon>Euteleostomi</taxon>
        <taxon>Actinopterygii</taxon>
        <taxon>Neopterygii</taxon>
        <taxon>Teleostei</taxon>
        <taxon>Neoteleostei</taxon>
        <taxon>Acanthomorphata</taxon>
        <taxon>Anabantaria</taxon>
        <taxon>Anabantiformes</taxon>
        <taxon>Anabantoidei</taxon>
        <taxon>Anabantidae</taxon>
        <taxon>Anabas</taxon>
    </lineage>
</organism>
<feature type="compositionally biased region" description="Acidic residues" evidence="2">
    <location>
        <begin position="295"/>
        <end position="304"/>
    </location>
</feature>
<evidence type="ECO:0000256" key="1">
    <source>
        <dbReference type="ARBA" id="ARBA00038015"/>
    </source>
</evidence>
<feature type="region of interest" description="Disordered" evidence="2">
    <location>
        <begin position="977"/>
        <end position="1010"/>
    </location>
</feature>
<feature type="compositionally biased region" description="Basic and acidic residues" evidence="2">
    <location>
        <begin position="904"/>
        <end position="914"/>
    </location>
</feature>
<keyword evidence="6" id="KW-1185">Reference proteome</keyword>
<evidence type="ECO:0000259" key="4">
    <source>
        <dbReference type="PROSITE" id="PS50829"/>
    </source>
</evidence>
<feature type="compositionally biased region" description="Polar residues" evidence="2">
    <location>
        <begin position="980"/>
        <end position="1005"/>
    </location>
</feature>
<feature type="compositionally biased region" description="Low complexity" evidence="2">
    <location>
        <begin position="1095"/>
        <end position="1115"/>
    </location>
</feature>
<gene>
    <name evidence="5" type="primary">GIGYF2</name>
</gene>
<comment type="similarity">
    <text evidence="1">Belongs to the GIGYF family.</text>
</comment>
<feature type="region of interest" description="Disordered" evidence="2">
    <location>
        <begin position="119"/>
        <end position="308"/>
    </location>
</feature>
<feature type="compositionally biased region" description="Basic and acidic residues" evidence="2">
    <location>
        <begin position="200"/>
        <end position="219"/>
    </location>
</feature>
<feature type="compositionally biased region" description="Polar residues" evidence="2">
    <location>
        <begin position="1124"/>
        <end position="1145"/>
    </location>
</feature>
<dbReference type="InterPro" id="IPR035445">
    <property type="entry name" value="GYF-like_dom_sf"/>
</dbReference>
<dbReference type="GeneTree" id="ENSGT00940000156108"/>
<evidence type="ECO:0000256" key="2">
    <source>
        <dbReference type="SAM" id="MobiDB-lite"/>
    </source>
</evidence>
<reference evidence="5" key="3">
    <citation type="submission" date="2025-09" db="UniProtKB">
        <authorList>
            <consortium name="Ensembl"/>
        </authorList>
    </citation>
    <scope>IDENTIFICATION</scope>
</reference>
<keyword evidence="3" id="KW-0732">Signal</keyword>
<feature type="compositionally biased region" description="Basic and acidic residues" evidence="2">
    <location>
        <begin position="322"/>
        <end position="335"/>
    </location>
</feature>
<dbReference type="GO" id="GO:0005829">
    <property type="term" value="C:cytosol"/>
    <property type="evidence" value="ECO:0007669"/>
    <property type="project" value="TreeGrafter"/>
</dbReference>
<evidence type="ECO:0000313" key="5">
    <source>
        <dbReference type="Ensembl" id="ENSATEP00000054523.1"/>
    </source>
</evidence>
<name>A0A7N6AWU3_ANATE</name>
<feature type="compositionally biased region" description="Basic and acidic residues" evidence="2">
    <location>
        <begin position="351"/>
        <end position="367"/>
    </location>
</feature>
<accession>A0A7N6AWU3</accession>
<feature type="region of interest" description="Disordered" evidence="2">
    <location>
        <begin position="904"/>
        <end position="932"/>
    </location>
</feature>
<proteinExistence type="inferred from homology"/>
<feature type="compositionally biased region" description="Low complexity" evidence="2">
    <location>
        <begin position="368"/>
        <end position="377"/>
    </location>
</feature>
<dbReference type="InterPro" id="IPR051640">
    <property type="entry name" value="GRB10-interact_GYF"/>
</dbReference>
<dbReference type="GO" id="GO:0016020">
    <property type="term" value="C:membrane"/>
    <property type="evidence" value="ECO:0007669"/>
    <property type="project" value="TreeGrafter"/>
</dbReference>
<feature type="region of interest" description="Disordered" evidence="2">
    <location>
        <begin position="654"/>
        <end position="785"/>
    </location>
</feature>
<protein>
    <recommendedName>
        <fullName evidence="4">GYF domain-containing protein</fullName>
    </recommendedName>
</protein>
<dbReference type="GO" id="GO:0043204">
    <property type="term" value="C:perikaryon"/>
    <property type="evidence" value="ECO:0007669"/>
    <property type="project" value="TreeGrafter"/>
</dbReference>
<dbReference type="Pfam" id="PF02213">
    <property type="entry name" value="GYF"/>
    <property type="match status" value="1"/>
</dbReference>